<evidence type="ECO:0000259" key="7">
    <source>
        <dbReference type="Pfam" id="PF00281"/>
    </source>
</evidence>
<dbReference type="InterPro" id="IPR022803">
    <property type="entry name" value="Ribosomal_uL5_dom_sf"/>
</dbReference>
<dbReference type="SUPFAM" id="SSF55282">
    <property type="entry name" value="RL5-like"/>
    <property type="match status" value="1"/>
</dbReference>
<comment type="subunit">
    <text evidence="5">Part of the 50S ribosomal subunit; part of the 5S rRNA/L5/L18/L25 subcomplex. Contacts the 5S rRNA and the P site tRNA. Forms a bridge to the 30S subunit in the 70S ribosome.</text>
</comment>
<dbReference type="KEGG" id="cinf:CINF_1723"/>
<evidence type="ECO:0000256" key="6">
    <source>
        <dbReference type="RuleBase" id="RU003930"/>
    </source>
</evidence>
<keyword evidence="2 5" id="KW-0689">Ribosomal protein</keyword>
<keyword evidence="5" id="KW-0820">tRNA-binding</keyword>
<evidence type="ECO:0000256" key="1">
    <source>
        <dbReference type="ARBA" id="ARBA00008553"/>
    </source>
</evidence>
<organism evidence="9 10">
    <name type="scientific">Candidatus Campylobacter infans</name>
    <dbReference type="NCBI Taxonomy" id="2561898"/>
    <lineage>
        <taxon>Bacteria</taxon>
        <taxon>Pseudomonadati</taxon>
        <taxon>Campylobacterota</taxon>
        <taxon>Epsilonproteobacteria</taxon>
        <taxon>Campylobacterales</taxon>
        <taxon>Campylobacteraceae</taxon>
        <taxon>Campylobacter</taxon>
    </lineage>
</organism>
<dbReference type="Proteomes" id="UP000509414">
    <property type="component" value="Chromosome"/>
</dbReference>
<feature type="domain" description="Large ribosomal subunit protein uL5 N-terminal" evidence="7">
    <location>
        <begin position="27"/>
        <end position="83"/>
    </location>
</feature>
<dbReference type="GO" id="GO:0000049">
    <property type="term" value="F:tRNA binding"/>
    <property type="evidence" value="ECO:0007669"/>
    <property type="project" value="UniProtKB-UniRule"/>
</dbReference>
<keyword evidence="5" id="KW-0694">RNA-binding</keyword>
<dbReference type="GO" id="GO:0003735">
    <property type="term" value="F:structural constituent of ribosome"/>
    <property type="evidence" value="ECO:0007669"/>
    <property type="project" value="InterPro"/>
</dbReference>
<dbReference type="HAMAP" id="MF_01333_B">
    <property type="entry name" value="Ribosomal_uL5_B"/>
    <property type="match status" value="1"/>
</dbReference>
<keyword evidence="3 5" id="KW-0687">Ribonucleoprotein</keyword>
<comment type="similarity">
    <text evidence="1 5 6">Belongs to the universal ribosomal protein uL5 family.</text>
</comment>
<dbReference type="GO" id="GO:1990904">
    <property type="term" value="C:ribonucleoprotein complex"/>
    <property type="evidence" value="ECO:0007669"/>
    <property type="project" value="UniProtKB-KW"/>
</dbReference>
<name>A0A7H9CJ93_9BACT</name>
<dbReference type="NCBIfam" id="NF000585">
    <property type="entry name" value="PRK00010.1"/>
    <property type="match status" value="1"/>
</dbReference>
<reference evidence="9 10" key="1">
    <citation type="submission" date="2020-02" db="EMBL/GenBank/DDBJ databases">
        <title>Complete genome sequence of the novel Campylobacter species Candidatus Campylobacter infans.</title>
        <authorList>
            <person name="Duim B."/>
            <person name="Zomer A."/>
            <person name="van der Graaf L."/>
            <person name="Wagenaar J."/>
        </authorList>
    </citation>
    <scope>NUCLEOTIDE SEQUENCE [LARGE SCALE GENOMIC DNA]</scope>
    <source>
        <strain evidence="9 10">19S00001</strain>
    </source>
</reference>
<keyword evidence="5" id="KW-0699">rRNA-binding</keyword>
<evidence type="ECO:0000256" key="4">
    <source>
        <dbReference type="ARBA" id="ARBA00035245"/>
    </source>
</evidence>
<evidence type="ECO:0000256" key="2">
    <source>
        <dbReference type="ARBA" id="ARBA00022980"/>
    </source>
</evidence>
<dbReference type="Pfam" id="PF00281">
    <property type="entry name" value="Ribosomal_L5"/>
    <property type="match status" value="1"/>
</dbReference>
<dbReference type="GO" id="GO:0019843">
    <property type="term" value="F:rRNA binding"/>
    <property type="evidence" value="ECO:0007669"/>
    <property type="project" value="UniProtKB-UniRule"/>
</dbReference>
<evidence type="ECO:0000256" key="5">
    <source>
        <dbReference type="HAMAP-Rule" id="MF_01333"/>
    </source>
</evidence>
<sequence length="184" mass="20357">MGFQARLQQKYKDSARPALSSEFGIKNPMLIPALEKVVISVGAGELAKDQKTLQNMADTISLIAGQKAVITNAKKSVAGFKVREGFPVGIKVTLRKEQMFVFLDKLISIALPRVKDFRGLPRNGFDGRGNYNFGLTEQLMFPEVVYDQIIRTHGMNITIVTTAQDDKQAMKLLELLGLPFAKGK</sequence>
<dbReference type="InterPro" id="IPR020930">
    <property type="entry name" value="Ribosomal_uL5_bac-type"/>
</dbReference>
<dbReference type="InterPro" id="IPR031310">
    <property type="entry name" value="Ribosomal_uL5_N"/>
</dbReference>
<evidence type="ECO:0000256" key="3">
    <source>
        <dbReference type="ARBA" id="ARBA00023274"/>
    </source>
</evidence>
<dbReference type="PIRSF" id="PIRSF002161">
    <property type="entry name" value="Ribosomal_L5"/>
    <property type="match status" value="1"/>
</dbReference>
<dbReference type="RefSeq" id="WP_178695605.1">
    <property type="nucleotide sequence ID" value="NZ_CP049075.1"/>
</dbReference>
<dbReference type="InterPro" id="IPR020929">
    <property type="entry name" value="Ribosomal_uL5_CS"/>
</dbReference>
<dbReference type="PROSITE" id="PS00358">
    <property type="entry name" value="RIBOSOMAL_L5"/>
    <property type="match status" value="1"/>
</dbReference>
<dbReference type="FunFam" id="3.30.1440.10:FF:000001">
    <property type="entry name" value="50S ribosomal protein L5"/>
    <property type="match status" value="1"/>
</dbReference>
<dbReference type="AlphaFoldDB" id="A0A7H9CJ93"/>
<evidence type="ECO:0000313" key="9">
    <source>
        <dbReference type="EMBL" id="QLI06193.1"/>
    </source>
</evidence>
<protein>
    <recommendedName>
        <fullName evidence="4 5">Large ribosomal subunit protein uL5</fullName>
    </recommendedName>
</protein>
<dbReference type="PANTHER" id="PTHR11994">
    <property type="entry name" value="60S RIBOSOMAL PROTEIN L11-RELATED"/>
    <property type="match status" value="1"/>
</dbReference>
<dbReference type="GO" id="GO:0006412">
    <property type="term" value="P:translation"/>
    <property type="evidence" value="ECO:0007669"/>
    <property type="project" value="UniProtKB-UniRule"/>
</dbReference>
<accession>A0A7H9CJ93</accession>
<keyword evidence="10" id="KW-1185">Reference proteome</keyword>
<dbReference type="GO" id="GO:0005840">
    <property type="term" value="C:ribosome"/>
    <property type="evidence" value="ECO:0007669"/>
    <property type="project" value="UniProtKB-KW"/>
</dbReference>
<feature type="domain" description="Large ribosomal subunit protein uL5 C-terminal" evidence="8">
    <location>
        <begin position="87"/>
        <end position="180"/>
    </location>
</feature>
<dbReference type="Gene3D" id="3.30.1440.10">
    <property type="match status" value="1"/>
</dbReference>
<dbReference type="InterPro" id="IPR031309">
    <property type="entry name" value="Ribosomal_uL5_C"/>
</dbReference>
<gene>
    <name evidence="5 9" type="primary">rplE</name>
    <name evidence="9" type="ORF">CINF_1723</name>
</gene>
<evidence type="ECO:0000259" key="8">
    <source>
        <dbReference type="Pfam" id="PF00673"/>
    </source>
</evidence>
<evidence type="ECO:0000313" key="10">
    <source>
        <dbReference type="Proteomes" id="UP000509414"/>
    </source>
</evidence>
<dbReference type="Pfam" id="PF00673">
    <property type="entry name" value="Ribosomal_L5_C"/>
    <property type="match status" value="1"/>
</dbReference>
<dbReference type="InterPro" id="IPR002132">
    <property type="entry name" value="Ribosomal_uL5"/>
</dbReference>
<dbReference type="EMBL" id="CP049075">
    <property type="protein sequence ID" value="QLI06193.1"/>
    <property type="molecule type" value="Genomic_DNA"/>
</dbReference>
<comment type="function">
    <text evidence="5">This is 1 of the proteins that bind and probably mediate the attachment of the 5S RNA into the large ribosomal subunit, where it forms part of the central protuberance. In the 70S ribosome it contacts protein S13 of the 30S subunit (bridge B1b), connecting the 2 subunits; this bridge is implicated in subunit movement. Contacts the P site tRNA; the 5S rRNA and some of its associated proteins might help stabilize positioning of ribosome-bound tRNAs.</text>
</comment>
<proteinExistence type="inferred from homology"/>